<sequence length="463" mass="51144">ARVYAIYEAALRDSNALDFNGMILDACRLAHQMPAVAARTRQSYPYWLIDEFQDTTPAQYRLIRFFAGEDFKNVFAVADDDQIIYQWAGASYRQITQFREHFSPGLIQLVENRRCPPAIVQAANNLISHNADRTPGKEPLVATVSGEGSAIELRTFGTEAEEAEGVADDIAATPVGERGQVAVLGRTRAVLQPVLDALKARGVTASIASRRDRFISPQFLWLQSCLDLSLRPGDRQVFTALAAAANRIAGLQLDTALMLAEAASTGTSYLEHWALTAEASQNEIAQKLSAIALRLVRSRSSWQQIVTEAISLLMTTAETPEGIVSDAAEDKAAWETAHKAIRAEKGAPPSLDELLQGIKLRPKEPPPDPTAVRLLTIHAAKGLEFDYVWLIGMAESVLPSWQSLKYDASPAELEEERRNCFVGITRTKKQLVLTRGEQYQGYRKQPSRFLEEMGFGDRQADTL</sequence>
<accession>A0A7V6PE71</accession>
<dbReference type="EC" id="5.6.2.4" evidence="9"/>
<dbReference type="PANTHER" id="PTHR11070">
    <property type="entry name" value="UVRD / RECB / PCRA DNA HELICASE FAMILY MEMBER"/>
    <property type="match status" value="1"/>
</dbReference>
<gene>
    <name evidence="15" type="ORF">GXX48_17050</name>
</gene>
<dbReference type="SUPFAM" id="SSF52540">
    <property type="entry name" value="P-loop containing nucleoside triphosphate hydrolases"/>
    <property type="match status" value="1"/>
</dbReference>
<keyword evidence="3 12" id="KW-0378">Hydrolase</keyword>
<dbReference type="GO" id="GO:0016787">
    <property type="term" value="F:hydrolase activity"/>
    <property type="evidence" value="ECO:0007669"/>
    <property type="project" value="UniProtKB-UniRule"/>
</dbReference>
<name>A0A7V6PE71_9HYPH</name>
<protein>
    <recommendedName>
        <fullName evidence="9">DNA 3'-5' helicase</fullName>
        <ecNumber evidence="9">5.6.2.4</ecNumber>
    </recommendedName>
    <alternativeName>
        <fullName evidence="10">DNA 3'-5' helicase II</fullName>
    </alternativeName>
</protein>
<dbReference type="Pfam" id="PF13361">
    <property type="entry name" value="UvrD_C"/>
    <property type="match status" value="1"/>
</dbReference>
<evidence type="ECO:0000313" key="16">
    <source>
        <dbReference type="Proteomes" id="UP000551563"/>
    </source>
</evidence>
<feature type="non-terminal residue" evidence="15">
    <location>
        <position position="1"/>
    </location>
</feature>
<evidence type="ECO:0000256" key="10">
    <source>
        <dbReference type="ARBA" id="ARBA00034923"/>
    </source>
</evidence>
<comment type="catalytic activity">
    <reaction evidence="8">
        <text>Couples ATP hydrolysis with the unwinding of duplex DNA by translocating in the 3'-5' direction.</text>
        <dbReference type="EC" id="5.6.2.4"/>
    </reaction>
</comment>
<evidence type="ECO:0000256" key="8">
    <source>
        <dbReference type="ARBA" id="ARBA00034617"/>
    </source>
</evidence>
<dbReference type="InterPro" id="IPR014016">
    <property type="entry name" value="UvrD-like_ATP-bd"/>
</dbReference>
<keyword evidence="2 12" id="KW-0547">Nucleotide-binding</keyword>
<dbReference type="GO" id="GO:0000725">
    <property type="term" value="P:recombinational repair"/>
    <property type="evidence" value="ECO:0007669"/>
    <property type="project" value="TreeGrafter"/>
</dbReference>
<evidence type="ECO:0000256" key="4">
    <source>
        <dbReference type="ARBA" id="ARBA00022806"/>
    </source>
</evidence>
<keyword evidence="6" id="KW-0238">DNA-binding</keyword>
<evidence type="ECO:0000256" key="7">
    <source>
        <dbReference type="ARBA" id="ARBA00023235"/>
    </source>
</evidence>
<feature type="domain" description="UvrD-like helicase C-terminal" evidence="14">
    <location>
        <begin position="117"/>
        <end position="382"/>
    </location>
</feature>
<evidence type="ECO:0000256" key="2">
    <source>
        <dbReference type="ARBA" id="ARBA00022741"/>
    </source>
</evidence>
<evidence type="ECO:0000256" key="12">
    <source>
        <dbReference type="PROSITE-ProRule" id="PRU00560"/>
    </source>
</evidence>
<dbReference type="PROSITE" id="PS51198">
    <property type="entry name" value="UVRD_HELICASE_ATP_BIND"/>
    <property type="match status" value="1"/>
</dbReference>
<keyword evidence="7" id="KW-0413">Isomerase</keyword>
<dbReference type="Gene3D" id="1.10.486.10">
    <property type="entry name" value="PCRA, domain 4"/>
    <property type="match status" value="1"/>
</dbReference>
<dbReference type="InterPro" id="IPR014017">
    <property type="entry name" value="DNA_helicase_UvrD-like_C"/>
</dbReference>
<keyword evidence="4 12" id="KW-0347">Helicase</keyword>
<comment type="similarity">
    <text evidence="1">Belongs to the helicase family. UvrD subfamily.</text>
</comment>
<feature type="domain" description="UvrD-like helicase ATP-binding" evidence="13">
    <location>
        <begin position="1"/>
        <end position="116"/>
    </location>
</feature>
<evidence type="ECO:0000256" key="6">
    <source>
        <dbReference type="ARBA" id="ARBA00023125"/>
    </source>
</evidence>
<dbReference type="PROSITE" id="PS51217">
    <property type="entry name" value="UVRD_HELICASE_CTER"/>
    <property type="match status" value="1"/>
</dbReference>
<dbReference type="AlphaFoldDB" id="A0A7V6PE71"/>
<evidence type="ECO:0000259" key="13">
    <source>
        <dbReference type="PROSITE" id="PS51198"/>
    </source>
</evidence>
<dbReference type="EMBL" id="DUMN01000482">
    <property type="protein sequence ID" value="HHV69331.1"/>
    <property type="molecule type" value="Genomic_DNA"/>
</dbReference>
<dbReference type="InterPro" id="IPR013986">
    <property type="entry name" value="DExx_box_DNA_helicase_dom_sf"/>
</dbReference>
<dbReference type="Gene3D" id="3.40.50.300">
    <property type="entry name" value="P-loop containing nucleotide triphosphate hydrolases"/>
    <property type="match status" value="2"/>
</dbReference>
<dbReference type="GO" id="GO:0043138">
    <property type="term" value="F:3'-5' DNA helicase activity"/>
    <property type="evidence" value="ECO:0007669"/>
    <property type="project" value="UniProtKB-EC"/>
</dbReference>
<dbReference type="Proteomes" id="UP000551563">
    <property type="component" value="Unassembled WGS sequence"/>
</dbReference>
<dbReference type="InterPro" id="IPR000212">
    <property type="entry name" value="DNA_helicase_UvrD/REP"/>
</dbReference>
<dbReference type="PANTHER" id="PTHR11070:SF2">
    <property type="entry name" value="ATP-DEPENDENT DNA HELICASE SRS2"/>
    <property type="match status" value="1"/>
</dbReference>
<organism evidence="15 16">
    <name type="scientific">Brucella intermedia</name>
    <dbReference type="NCBI Taxonomy" id="94625"/>
    <lineage>
        <taxon>Bacteria</taxon>
        <taxon>Pseudomonadati</taxon>
        <taxon>Pseudomonadota</taxon>
        <taxon>Alphaproteobacteria</taxon>
        <taxon>Hyphomicrobiales</taxon>
        <taxon>Brucellaceae</taxon>
        <taxon>Brucella/Ochrobactrum group</taxon>
        <taxon>Brucella</taxon>
    </lineage>
</organism>
<proteinExistence type="inferred from homology"/>
<reference evidence="15 16" key="1">
    <citation type="journal article" date="2020" name="Biotechnol. Biofuels">
        <title>New insights from the biogas microbiome by comprehensive genome-resolved metagenomics of nearly 1600 species originating from multiple anaerobic digesters.</title>
        <authorList>
            <person name="Campanaro S."/>
            <person name="Treu L."/>
            <person name="Rodriguez-R L.M."/>
            <person name="Kovalovszki A."/>
            <person name="Ziels R.M."/>
            <person name="Maus I."/>
            <person name="Zhu X."/>
            <person name="Kougias P.G."/>
            <person name="Basile A."/>
            <person name="Luo G."/>
            <person name="Schluter A."/>
            <person name="Konstantinidis K.T."/>
            <person name="Angelidaki I."/>
        </authorList>
    </citation>
    <scope>NUCLEOTIDE SEQUENCE [LARGE SCALE GENOMIC DNA]</scope>
    <source>
        <strain evidence="15">AS04akNAM_66</strain>
    </source>
</reference>
<dbReference type="GO" id="GO:0005524">
    <property type="term" value="F:ATP binding"/>
    <property type="evidence" value="ECO:0007669"/>
    <property type="project" value="UniProtKB-UniRule"/>
</dbReference>
<evidence type="ECO:0000313" key="15">
    <source>
        <dbReference type="EMBL" id="HHV69331.1"/>
    </source>
</evidence>
<dbReference type="GO" id="GO:0003677">
    <property type="term" value="F:DNA binding"/>
    <property type="evidence" value="ECO:0007669"/>
    <property type="project" value="UniProtKB-KW"/>
</dbReference>
<keyword evidence="5 12" id="KW-0067">ATP-binding</keyword>
<evidence type="ECO:0000256" key="5">
    <source>
        <dbReference type="ARBA" id="ARBA00022840"/>
    </source>
</evidence>
<comment type="caution">
    <text evidence="15">The sequence shown here is derived from an EMBL/GenBank/DDBJ whole genome shotgun (WGS) entry which is preliminary data.</text>
</comment>
<evidence type="ECO:0000256" key="3">
    <source>
        <dbReference type="ARBA" id="ARBA00022801"/>
    </source>
</evidence>
<comment type="catalytic activity">
    <reaction evidence="11">
        <text>ATP + H2O = ADP + phosphate + H(+)</text>
        <dbReference type="Rhea" id="RHEA:13065"/>
        <dbReference type="ChEBI" id="CHEBI:15377"/>
        <dbReference type="ChEBI" id="CHEBI:15378"/>
        <dbReference type="ChEBI" id="CHEBI:30616"/>
        <dbReference type="ChEBI" id="CHEBI:43474"/>
        <dbReference type="ChEBI" id="CHEBI:456216"/>
        <dbReference type="EC" id="5.6.2.4"/>
    </reaction>
</comment>
<evidence type="ECO:0000256" key="9">
    <source>
        <dbReference type="ARBA" id="ARBA00034808"/>
    </source>
</evidence>
<dbReference type="Gene3D" id="1.10.10.160">
    <property type="match status" value="1"/>
</dbReference>
<evidence type="ECO:0000259" key="14">
    <source>
        <dbReference type="PROSITE" id="PS51217"/>
    </source>
</evidence>
<dbReference type="Pfam" id="PF00580">
    <property type="entry name" value="UvrD-helicase"/>
    <property type="match status" value="1"/>
</dbReference>
<comment type="caution">
    <text evidence="12">Lacks conserved residue(s) required for the propagation of feature annotation.</text>
</comment>
<evidence type="ECO:0000256" key="1">
    <source>
        <dbReference type="ARBA" id="ARBA00009922"/>
    </source>
</evidence>
<dbReference type="InterPro" id="IPR027417">
    <property type="entry name" value="P-loop_NTPase"/>
</dbReference>
<evidence type="ECO:0000256" key="11">
    <source>
        <dbReference type="ARBA" id="ARBA00048988"/>
    </source>
</evidence>